<feature type="non-terminal residue" evidence="1">
    <location>
        <position position="140"/>
    </location>
</feature>
<sequence>VENLPSDFDPPDEDSFSLGLQTNPDVLGPDPSEMEEIIDPSCHCLLRPPRKLPPEQMELEDRFGIRISNLSHVTLLQPSESVKFWVRYNPRSEGHPAAWPRQAKGALGPGRGRTLSWDSYTVHATYLGRRTPRTPHTRSR</sequence>
<organism evidence="1">
    <name type="scientific">Cyprideis torosa</name>
    <dbReference type="NCBI Taxonomy" id="163714"/>
    <lineage>
        <taxon>Eukaryota</taxon>
        <taxon>Metazoa</taxon>
        <taxon>Ecdysozoa</taxon>
        <taxon>Arthropoda</taxon>
        <taxon>Crustacea</taxon>
        <taxon>Oligostraca</taxon>
        <taxon>Ostracoda</taxon>
        <taxon>Podocopa</taxon>
        <taxon>Podocopida</taxon>
        <taxon>Cytherocopina</taxon>
        <taxon>Cytheroidea</taxon>
        <taxon>Cytherideidae</taxon>
        <taxon>Cyprideis</taxon>
    </lineage>
</organism>
<evidence type="ECO:0000313" key="1">
    <source>
        <dbReference type="EMBL" id="CAD7234944.1"/>
    </source>
</evidence>
<dbReference type="EMBL" id="OB670555">
    <property type="protein sequence ID" value="CAD7234944.1"/>
    <property type="molecule type" value="Genomic_DNA"/>
</dbReference>
<dbReference type="AlphaFoldDB" id="A0A7R8WN88"/>
<proteinExistence type="predicted"/>
<feature type="non-terminal residue" evidence="1">
    <location>
        <position position="1"/>
    </location>
</feature>
<reference evidence="1" key="1">
    <citation type="submission" date="2020-11" db="EMBL/GenBank/DDBJ databases">
        <authorList>
            <person name="Tran Van P."/>
        </authorList>
    </citation>
    <scope>NUCLEOTIDE SEQUENCE</scope>
</reference>
<gene>
    <name evidence="1" type="ORF">CTOB1V02_LOCUS12760</name>
</gene>
<protein>
    <submittedName>
        <fullName evidence="1">Uncharacterized protein</fullName>
    </submittedName>
</protein>
<accession>A0A7R8WN88</accession>
<name>A0A7R8WN88_9CRUS</name>